<dbReference type="KEGG" id="pvk:EPZ47_20680"/>
<reference evidence="1 2" key="1">
    <citation type="journal article" date="2019" name="Front. Microbiol.">
        <title>In silico and Genetic Analyses of Cyclic Lipopeptide Synthetic Gene Clusters in Pseudomonas sp. 11K1.</title>
        <authorList>
            <person name="Zhao H."/>
            <person name="Liu Y.P."/>
            <person name="Zhang L.Q."/>
        </authorList>
    </citation>
    <scope>NUCLEOTIDE SEQUENCE [LARGE SCALE GENOMIC DNA]</scope>
    <source>
        <strain evidence="1 2">11K1</strain>
    </source>
</reference>
<evidence type="ECO:0000313" key="1">
    <source>
        <dbReference type="EMBL" id="QBZ91017.1"/>
    </source>
</evidence>
<evidence type="ECO:0000313" key="2">
    <source>
        <dbReference type="Proteomes" id="UP000296468"/>
    </source>
</evidence>
<sequence length="59" mass="7101">MNTQHHLWERACSRKGPHIQHPCKLAHRLREQARSHNKPVVNTRLMNTQNHLWERACSR</sequence>
<dbReference type="Proteomes" id="UP000296468">
    <property type="component" value="Chromosome"/>
</dbReference>
<protein>
    <submittedName>
        <fullName evidence="1">Uncharacterized protein</fullName>
    </submittedName>
</protein>
<proteinExistence type="predicted"/>
<dbReference type="AlphaFoldDB" id="A0A4P7PJM2"/>
<accession>A0A4P7PJM2</accession>
<gene>
    <name evidence="1" type="ORF">EPZ47_20680</name>
</gene>
<name>A0A4P7PJM2_9PSED</name>
<organism evidence="1 2">
    <name type="scientific">Pseudomonas viciae</name>
    <dbReference type="NCBI Taxonomy" id="2505979"/>
    <lineage>
        <taxon>Bacteria</taxon>
        <taxon>Pseudomonadati</taxon>
        <taxon>Pseudomonadota</taxon>
        <taxon>Gammaproteobacteria</taxon>
        <taxon>Pseudomonadales</taxon>
        <taxon>Pseudomonadaceae</taxon>
        <taxon>Pseudomonas</taxon>
    </lineage>
</organism>
<dbReference type="EMBL" id="CP035088">
    <property type="protein sequence ID" value="QBZ91017.1"/>
    <property type="molecule type" value="Genomic_DNA"/>
</dbReference>